<dbReference type="EMBL" id="CAKLBY020000003">
    <property type="protein sequence ID" value="CAK7892242.1"/>
    <property type="molecule type" value="Genomic_DNA"/>
</dbReference>
<dbReference type="InterPro" id="IPR001810">
    <property type="entry name" value="F-box_dom"/>
</dbReference>
<dbReference type="AlphaFoldDB" id="A0AAV1T1J3"/>
<dbReference type="SMART" id="SM00256">
    <property type="entry name" value="FBOX"/>
    <property type="match status" value="1"/>
</dbReference>
<dbReference type="SUPFAM" id="SSF81383">
    <property type="entry name" value="F-box domain"/>
    <property type="match status" value="1"/>
</dbReference>
<gene>
    <name evidence="3" type="ORF">PM001_LOCUS26586</name>
    <name evidence="2" type="ORF">PM001_LOCUS362</name>
</gene>
<name>A0AAV1T1J3_9STRA</name>
<dbReference type="Gene3D" id="1.20.1280.50">
    <property type="match status" value="1"/>
</dbReference>
<proteinExistence type="predicted"/>
<dbReference type="Proteomes" id="UP001162060">
    <property type="component" value="Unassembled WGS sequence"/>
</dbReference>
<dbReference type="InterPro" id="IPR036047">
    <property type="entry name" value="F-box-like_dom_sf"/>
</dbReference>
<sequence length="161" mass="18017">MSRSSSRALILHPLHAPLSSAQSSPEDHAIAKWLCALLSASFTSKERRSLVDFTCDETVHAILSFLDGPSLCAARSVCHSWYRLGSDDQLWLNLCLHEFHVSTSQLVTQPESHQKLYQFACRSLKGLLRDYLHEQCLTNLQQSLRIPRAAALTLIASRSSL</sequence>
<reference evidence="2" key="1">
    <citation type="submission" date="2024-01" db="EMBL/GenBank/DDBJ databases">
        <authorList>
            <person name="Webb A."/>
        </authorList>
    </citation>
    <scope>NUCLEOTIDE SEQUENCE</scope>
    <source>
        <strain evidence="2">Pm1</strain>
    </source>
</reference>
<evidence type="ECO:0000313" key="2">
    <source>
        <dbReference type="EMBL" id="CAK7892242.1"/>
    </source>
</evidence>
<protein>
    <recommendedName>
        <fullName evidence="1">F-box domain-containing protein</fullName>
    </recommendedName>
</protein>
<organism evidence="2 4">
    <name type="scientific">Peronospora matthiolae</name>
    <dbReference type="NCBI Taxonomy" id="2874970"/>
    <lineage>
        <taxon>Eukaryota</taxon>
        <taxon>Sar</taxon>
        <taxon>Stramenopiles</taxon>
        <taxon>Oomycota</taxon>
        <taxon>Peronosporomycetes</taxon>
        <taxon>Peronosporales</taxon>
        <taxon>Peronosporaceae</taxon>
        <taxon>Peronospora</taxon>
    </lineage>
</organism>
<dbReference type="Pfam" id="PF12937">
    <property type="entry name" value="F-box-like"/>
    <property type="match status" value="1"/>
</dbReference>
<evidence type="ECO:0000313" key="4">
    <source>
        <dbReference type="Proteomes" id="UP001162060"/>
    </source>
</evidence>
<comment type="caution">
    <text evidence="2">The sequence shown here is derived from an EMBL/GenBank/DDBJ whole genome shotgun (WGS) entry which is preliminary data.</text>
</comment>
<dbReference type="EMBL" id="CAKLBY020000264">
    <property type="protein sequence ID" value="CAK7941436.1"/>
    <property type="molecule type" value="Genomic_DNA"/>
</dbReference>
<accession>A0AAV1T1J3</accession>
<evidence type="ECO:0000259" key="1">
    <source>
        <dbReference type="SMART" id="SM00256"/>
    </source>
</evidence>
<feature type="domain" description="F-box" evidence="1">
    <location>
        <begin position="54"/>
        <end position="94"/>
    </location>
</feature>
<evidence type="ECO:0000313" key="3">
    <source>
        <dbReference type="EMBL" id="CAK7941436.1"/>
    </source>
</evidence>